<comment type="caution">
    <text evidence="1">The sequence shown here is derived from an EMBL/GenBank/DDBJ whole genome shotgun (WGS) entry which is preliminary data.</text>
</comment>
<sequence length="118" mass="13709">MTDKLAQKKRKCISLETKLEILKKHCDHKITTTTLSKEYGVNTSTISIGLVDQASVQNWISNVLLDMIKDYAIDDFLFGDLESECNENDDFKEIWTFEKKLNFEKYAYVSIDSKELMI</sequence>
<dbReference type="EMBL" id="REGN01001171">
    <property type="protein sequence ID" value="RNA36533.1"/>
    <property type="molecule type" value="Genomic_DNA"/>
</dbReference>
<name>A0A3M7SL77_BRAPC</name>
<keyword evidence="2" id="KW-1185">Reference proteome</keyword>
<dbReference type="Gene3D" id="1.10.10.60">
    <property type="entry name" value="Homeodomain-like"/>
    <property type="match status" value="1"/>
</dbReference>
<dbReference type="InterPro" id="IPR009057">
    <property type="entry name" value="Homeodomain-like_sf"/>
</dbReference>
<proteinExistence type="predicted"/>
<accession>A0A3M7SL77</accession>
<reference evidence="1 2" key="1">
    <citation type="journal article" date="2018" name="Sci. Rep.">
        <title>Genomic signatures of local adaptation to the degree of environmental predictability in rotifers.</title>
        <authorList>
            <person name="Franch-Gras L."/>
            <person name="Hahn C."/>
            <person name="Garcia-Roger E.M."/>
            <person name="Carmona M.J."/>
            <person name="Serra M."/>
            <person name="Gomez A."/>
        </authorList>
    </citation>
    <scope>NUCLEOTIDE SEQUENCE [LARGE SCALE GENOMIC DNA]</scope>
    <source>
        <strain evidence="1">HYR1</strain>
    </source>
</reference>
<organism evidence="1 2">
    <name type="scientific">Brachionus plicatilis</name>
    <name type="common">Marine rotifer</name>
    <name type="synonym">Brachionus muelleri</name>
    <dbReference type="NCBI Taxonomy" id="10195"/>
    <lineage>
        <taxon>Eukaryota</taxon>
        <taxon>Metazoa</taxon>
        <taxon>Spiralia</taxon>
        <taxon>Gnathifera</taxon>
        <taxon>Rotifera</taxon>
        <taxon>Eurotatoria</taxon>
        <taxon>Monogononta</taxon>
        <taxon>Pseudotrocha</taxon>
        <taxon>Ploima</taxon>
        <taxon>Brachionidae</taxon>
        <taxon>Brachionus</taxon>
    </lineage>
</organism>
<gene>
    <name evidence="1" type="ORF">BpHYR1_041366</name>
</gene>
<evidence type="ECO:0000313" key="1">
    <source>
        <dbReference type="EMBL" id="RNA36533.1"/>
    </source>
</evidence>
<dbReference type="Proteomes" id="UP000276133">
    <property type="component" value="Unassembled WGS sequence"/>
</dbReference>
<protein>
    <recommendedName>
        <fullName evidence="3">HTH psq-type domain-containing protein</fullName>
    </recommendedName>
</protein>
<evidence type="ECO:0000313" key="2">
    <source>
        <dbReference type="Proteomes" id="UP000276133"/>
    </source>
</evidence>
<dbReference type="AlphaFoldDB" id="A0A3M7SL77"/>
<evidence type="ECO:0008006" key="3">
    <source>
        <dbReference type="Google" id="ProtNLM"/>
    </source>
</evidence>
<dbReference type="SUPFAM" id="SSF46689">
    <property type="entry name" value="Homeodomain-like"/>
    <property type="match status" value="1"/>
</dbReference>